<proteinExistence type="predicted"/>
<evidence type="ECO:0000313" key="2">
    <source>
        <dbReference type="EMBL" id="CAA9414451.1"/>
    </source>
</evidence>
<dbReference type="AlphaFoldDB" id="A0A6J4PJB9"/>
<protein>
    <submittedName>
        <fullName evidence="2">Uncharacterized protein</fullName>
    </submittedName>
</protein>
<dbReference type="EMBL" id="CADCUO010000214">
    <property type="protein sequence ID" value="CAA9414451.1"/>
    <property type="molecule type" value="Genomic_DNA"/>
</dbReference>
<feature type="region of interest" description="Disordered" evidence="1">
    <location>
        <begin position="1"/>
        <end position="22"/>
    </location>
</feature>
<accession>A0A6J4PJB9</accession>
<feature type="non-terminal residue" evidence="2">
    <location>
        <position position="71"/>
    </location>
</feature>
<feature type="region of interest" description="Disordered" evidence="1">
    <location>
        <begin position="39"/>
        <end position="71"/>
    </location>
</feature>
<reference evidence="2" key="1">
    <citation type="submission" date="2020-02" db="EMBL/GenBank/DDBJ databases">
        <authorList>
            <person name="Meier V. D."/>
        </authorList>
    </citation>
    <scope>NUCLEOTIDE SEQUENCE</scope>
    <source>
        <strain evidence="2">AVDCRST_MAG75</strain>
    </source>
</reference>
<gene>
    <name evidence="2" type="ORF">AVDCRST_MAG75-2998</name>
</gene>
<name>A0A6J4PJB9_9ACTN</name>
<feature type="non-terminal residue" evidence="2">
    <location>
        <position position="1"/>
    </location>
</feature>
<evidence type="ECO:0000256" key="1">
    <source>
        <dbReference type="SAM" id="MobiDB-lite"/>
    </source>
</evidence>
<organism evidence="2">
    <name type="scientific">uncultured Propionibacteriaceae bacterium</name>
    <dbReference type="NCBI Taxonomy" id="257457"/>
    <lineage>
        <taxon>Bacteria</taxon>
        <taxon>Bacillati</taxon>
        <taxon>Actinomycetota</taxon>
        <taxon>Actinomycetes</taxon>
        <taxon>Propionibacteriales</taxon>
        <taxon>Propionibacteriaceae</taxon>
        <taxon>environmental samples</taxon>
    </lineage>
</organism>
<sequence length="71" mass="7260">GQEDVHDGSSGAVDDPRRAREAARCPDRHLVRMALSRGGAVGIPDRPPCPLPPFGGGGLDRGSGRLCSGAV</sequence>